<evidence type="ECO:0000259" key="3">
    <source>
        <dbReference type="PROSITE" id="PS50072"/>
    </source>
</evidence>
<evidence type="ECO:0000313" key="5">
    <source>
        <dbReference type="Proteomes" id="UP000789595"/>
    </source>
</evidence>
<dbReference type="GO" id="GO:0003755">
    <property type="term" value="F:peptidyl-prolyl cis-trans isomerase activity"/>
    <property type="evidence" value="ECO:0007669"/>
    <property type="project" value="InterPro"/>
</dbReference>
<gene>
    <name evidence="4" type="ORF">PECAL_6P10520</name>
</gene>
<keyword evidence="2" id="KW-0812">Transmembrane</keyword>
<dbReference type="Proteomes" id="UP000789595">
    <property type="component" value="Unassembled WGS sequence"/>
</dbReference>
<evidence type="ECO:0000256" key="1">
    <source>
        <dbReference type="SAM" id="MobiDB-lite"/>
    </source>
</evidence>
<dbReference type="Gene3D" id="2.40.100.10">
    <property type="entry name" value="Cyclophilin-like"/>
    <property type="match status" value="1"/>
</dbReference>
<dbReference type="Pfam" id="PF00160">
    <property type="entry name" value="Pro_isomerase"/>
    <property type="match status" value="1"/>
</dbReference>
<feature type="compositionally biased region" description="Basic residues" evidence="1">
    <location>
        <begin position="1"/>
        <end position="10"/>
    </location>
</feature>
<keyword evidence="2" id="KW-1133">Transmembrane helix</keyword>
<protein>
    <recommendedName>
        <fullName evidence="3">PPIase cyclophilin-type domain-containing protein</fullName>
    </recommendedName>
</protein>
<accession>A0A8J2SSR7</accession>
<evidence type="ECO:0000313" key="4">
    <source>
        <dbReference type="EMBL" id="CAH0379428.1"/>
    </source>
</evidence>
<feature type="transmembrane region" description="Helical" evidence="2">
    <location>
        <begin position="35"/>
        <end position="55"/>
    </location>
</feature>
<reference evidence="4" key="1">
    <citation type="submission" date="2021-11" db="EMBL/GenBank/DDBJ databases">
        <authorList>
            <consortium name="Genoscope - CEA"/>
            <person name="William W."/>
        </authorList>
    </citation>
    <scope>NUCLEOTIDE SEQUENCE</scope>
</reference>
<dbReference type="SUPFAM" id="SSF50891">
    <property type="entry name" value="Cyclophilin-like"/>
    <property type="match status" value="1"/>
</dbReference>
<name>A0A8J2SSR7_9STRA</name>
<proteinExistence type="predicted"/>
<dbReference type="EMBL" id="CAKKNE010000006">
    <property type="protein sequence ID" value="CAH0379428.1"/>
    <property type="molecule type" value="Genomic_DNA"/>
</dbReference>
<evidence type="ECO:0000256" key="2">
    <source>
        <dbReference type="SAM" id="Phobius"/>
    </source>
</evidence>
<organism evidence="4 5">
    <name type="scientific">Pelagomonas calceolata</name>
    <dbReference type="NCBI Taxonomy" id="35677"/>
    <lineage>
        <taxon>Eukaryota</taxon>
        <taxon>Sar</taxon>
        <taxon>Stramenopiles</taxon>
        <taxon>Ochrophyta</taxon>
        <taxon>Pelagophyceae</taxon>
        <taxon>Pelagomonadales</taxon>
        <taxon>Pelagomonadaceae</taxon>
        <taxon>Pelagomonas</taxon>
    </lineage>
</organism>
<comment type="caution">
    <text evidence="4">The sequence shown here is derived from an EMBL/GenBank/DDBJ whole genome shotgun (WGS) entry which is preliminary data.</text>
</comment>
<keyword evidence="2" id="KW-0472">Membrane</keyword>
<dbReference type="PROSITE" id="PS50072">
    <property type="entry name" value="CSA_PPIASE_2"/>
    <property type="match status" value="1"/>
</dbReference>
<dbReference type="AlphaFoldDB" id="A0A8J2SSR7"/>
<dbReference type="OrthoDB" id="45365at2759"/>
<dbReference type="InterPro" id="IPR029000">
    <property type="entry name" value="Cyclophilin-like_dom_sf"/>
</dbReference>
<feature type="domain" description="PPIase cyclophilin-type" evidence="3">
    <location>
        <begin position="114"/>
        <end position="248"/>
    </location>
</feature>
<dbReference type="InterPro" id="IPR002130">
    <property type="entry name" value="Cyclophilin-type_PPIase_dom"/>
</dbReference>
<feature type="region of interest" description="Disordered" evidence="1">
    <location>
        <begin position="1"/>
        <end position="22"/>
    </location>
</feature>
<sequence>MYMKARRHQPRAGEDDVESNQLSSNEVRYGEKGPLWFPVALGALFLVMVGVLLCLTPQTKQHAWLTLHTKPTPPPTENLYLRRPLQQVPGLPPGPENPSTFVKARGATTRLHCETTAGPLTIDIHENWAPLGSQRFLDMVNTGFFSSRVGLFRAVKNFLCQTGVPGDPAVHQQWRQKGRIKDDPQWLDLTGQKQALKRGYLAFAGSGPDSRTTEFFFAFRDLKLGFQPWEVPFGELVGEASYAALDRFYAGYGDMRAFGGRAPAQGQIYRRGAAYLDEEFPLLDFMTSCEEVEGKT</sequence>
<keyword evidence="5" id="KW-1185">Reference proteome</keyword>